<comment type="caution">
    <text evidence="2">The sequence shown here is derived from an EMBL/GenBank/DDBJ whole genome shotgun (WGS) entry which is preliminary data.</text>
</comment>
<dbReference type="CDD" id="cd00146">
    <property type="entry name" value="PKD"/>
    <property type="match status" value="1"/>
</dbReference>
<accession>A0A6I1E2X4</accession>
<evidence type="ECO:0000313" key="2">
    <source>
        <dbReference type="EMBL" id="KAB7530260.1"/>
    </source>
</evidence>
<feature type="domain" description="PKD" evidence="1">
    <location>
        <begin position="74"/>
        <end position="138"/>
    </location>
</feature>
<dbReference type="Proteomes" id="UP000429785">
    <property type="component" value="Unassembled WGS sequence"/>
</dbReference>
<sequence>MGELRKLTMQIKNQMNFHKIVLALFVFCGAFLGCSTDEKEAPIVVIATPLVEFSYTPTEIRAGQEVSFNGRFLTGSSAITSWVWNFGDEAQSSAASQTAAFTFPNEGVYTVTLIASDKNDVSSTVTYDVTVLEPLADPFEASVVWAYSNETAVTNYNDGSSSPAIADDGTVYYLESFGGAESRLVAVTDHGTTATKKWDYSPGVNLRNAPTIGPDGSIYLGAWSVDGMRKINALTGAEVWFATTGSGISNSTAAIDAEGNIYVGTRAEGIFSWTAGGTERWKFKEVTGTGYYASPVLSADGSTLYALKTNGLLYAINTADGTAKWNEGMTLTADATGSSLSLDSDGTLYYTTAEEVVAVTDNGTGGTVKWSSAAEGANSSGVVIGLDGRLYVGSSTGLMALDPENGSVVWTYEAAMKESVPAVDAKGNVYFGTSDGRLLVVNQEGELLKQLNLTTNEVHSPVIADDGTVYVEGYNGSSITLFKVAVENGEGPVDSFWPMKGKNKRNTSFDL</sequence>
<dbReference type="AlphaFoldDB" id="A0A6I1E2X4"/>
<organism evidence="2 3">
    <name type="scientific">Flagellimonas olearia</name>
    <dbReference type="NCBI Taxonomy" id="552546"/>
    <lineage>
        <taxon>Bacteria</taxon>
        <taxon>Pseudomonadati</taxon>
        <taxon>Bacteroidota</taxon>
        <taxon>Flavobacteriia</taxon>
        <taxon>Flavobacteriales</taxon>
        <taxon>Flavobacteriaceae</taxon>
        <taxon>Flagellimonas</taxon>
    </lineage>
</organism>
<evidence type="ECO:0000259" key="1">
    <source>
        <dbReference type="PROSITE" id="PS50093"/>
    </source>
</evidence>
<dbReference type="SUPFAM" id="SSF50998">
    <property type="entry name" value="Quinoprotein alcohol dehydrogenase-like"/>
    <property type="match status" value="1"/>
</dbReference>
<gene>
    <name evidence="2" type="ORF">F8C76_01770</name>
</gene>
<dbReference type="InterPro" id="IPR035986">
    <property type="entry name" value="PKD_dom_sf"/>
</dbReference>
<dbReference type="InterPro" id="IPR022409">
    <property type="entry name" value="PKD/Chitinase_dom"/>
</dbReference>
<reference evidence="2 3" key="1">
    <citation type="submission" date="2019-10" db="EMBL/GenBank/DDBJ databases">
        <title>Muricauda olearia CL-SS4 JCM15563 genome.</title>
        <authorList>
            <person name="Liu L."/>
        </authorList>
    </citation>
    <scope>NUCLEOTIDE SEQUENCE [LARGE SCALE GENOMIC DNA]</scope>
    <source>
        <strain evidence="2 3">CL-SS4</strain>
    </source>
</reference>
<dbReference type="SMART" id="SM00564">
    <property type="entry name" value="PQQ"/>
    <property type="match status" value="5"/>
</dbReference>
<dbReference type="Gene3D" id="2.130.10.10">
    <property type="entry name" value="YVTN repeat-like/Quinoprotein amine dehydrogenase"/>
    <property type="match status" value="1"/>
</dbReference>
<protein>
    <submittedName>
        <fullName evidence="2">PQQ-binding-like beta-propeller repeat protein</fullName>
    </submittedName>
</protein>
<dbReference type="PROSITE" id="PS51257">
    <property type="entry name" value="PROKAR_LIPOPROTEIN"/>
    <property type="match status" value="1"/>
</dbReference>
<dbReference type="InterPro" id="IPR015943">
    <property type="entry name" value="WD40/YVTN_repeat-like_dom_sf"/>
</dbReference>
<dbReference type="OrthoDB" id="1491323at2"/>
<dbReference type="PANTHER" id="PTHR34512:SF30">
    <property type="entry name" value="OUTER MEMBRANE PROTEIN ASSEMBLY FACTOR BAMB"/>
    <property type="match status" value="1"/>
</dbReference>
<name>A0A6I1E2X4_9FLAO</name>
<dbReference type="Pfam" id="PF13360">
    <property type="entry name" value="PQQ_2"/>
    <property type="match status" value="1"/>
</dbReference>
<evidence type="ECO:0000313" key="3">
    <source>
        <dbReference type="Proteomes" id="UP000429785"/>
    </source>
</evidence>
<dbReference type="PROSITE" id="PS50093">
    <property type="entry name" value="PKD"/>
    <property type="match status" value="1"/>
</dbReference>
<dbReference type="Pfam" id="PF18911">
    <property type="entry name" value="PKD_4"/>
    <property type="match status" value="1"/>
</dbReference>
<dbReference type="InterPro" id="IPR011047">
    <property type="entry name" value="Quinoprotein_ADH-like_sf"/>
</dbReference>
<dbReference type="SUPFAM" id="SSF49299">
    <property type="entry name" value="PKD domain"/>
    <property type="match status" value="1"/>
</dbReference>
<dbReference type="SMART" id="SM00089">
    <property type="entry name" value="PKD"/>
    <property type="match status" value="1"/>
</dbReference>
<dbReference type="InterPro" id="IPR013783">
    <property type="entry name" value="Ig-like_fold"/>
</dbReference>
<dbReference type="InterPro" id="IPR000601">
    <property type="entry name" value="PKD_dom"/>
</dbReference>
<dbReference type="Gene3D" id="2.40.128.630">
    <property type="match status" value="1"/>
</dbReference>
<proteinExistence type="predicted"/>
<dbReference type="EMBL" id="WELG01000001">
    <property type="protein sequence ID" value="KAB7530260.1"/>
    <property type="molecule type" value="Genomic_DNA"/>
</dbReference>
<dbReference type="InterPro" id="IPR002372">
    <property type="entry name" value="PQQ_rpt_dom"/>
</dbReference>
<dbReference type="Gene3D" id="2.60.40.10">
    <property type="entry name" value="Immunoglobulins"/>
    <property type="match status" value="1"/>
</dbReference>
<dbReference type="InterPro" id="IPR018391">
    <property type="entry name" value="PQQ_b-propeller_rpt"/>
</dbReference>
<dbReference type="PANTHER" id="PTHR34512">
    <property type="entry name" value="CELL SURFACE PROTEIN"/>
    <property type="match status" value="1"/>
</dbReference>